<evidence type="ECO:0000313" key="2">
    <source>
        <dbReference type="EMBL" id="KAK3052939.1"/>
    </source>
</evidence>
<organism evidence="2 3">
    <name type="scientific">Extremus antarcticus</name>
    <dbReference type="NCBI Taxonomy" id="702011"/>
    <lineage>
        <taxon>Eukaryota</taxon>
        <taxon>Fungi</taxon>
        <taxon>Dikarya</taxon>
        <taxon>Ascomycota</taxon>
        <taxon>Pezizomycotina</taxon>
        <taxon>Dothideomycetes</taxon>
        <taxon>Dothideomycetidae</taxon>
        <taxon>Mycosphaerellales</taxon>
        <taxon>Extremaceae</taxon>
        <taxon>Extremus</taxon>
    </lineage>
</organism>
<evidence type="ECO:0008006" key="4">
    <source>
        <dbReference type="Google" id="ProtNLM"/>
    </source>
</evidence>
<evidence type="ECO:0000313" key="3">
    <source>
        <dbReference type="Proteomes" id="UP001271007"/>
    </source>
</evidence>
<dbReference type="PANTHER" id="PTHR21192:SF2">
    <property type="entry name" value="NADH DEHYDROGENASE [UBIQUINONE] 1 ALPHA SUBCOMPLEX ASSEMBLY FACTOR 3"/>
    <property type="match status" value="1"/>
</dbReference>
<dbReference type="FunFam" id="3.40.1230.10:FF:000005">
    <property type="entry name" value="NADH dehydrogenase [ubiquinone]alpha subcomplex assembly factor"/>
    <property type="match status" value="1"/>
</dbReference>
<dbReference type="AlphaFoldDB" id="A0AAJ0DF87"/>
<accession>A0AAJ0DF87</accession>
<gene>
    <name evidence="2" type="ORF">LTR09_006003</name>
</gene>
<sequence length="246" mass="26194">MSGASLIPITSSACRRCLDQALSRRNIHVLPNPIRRSIVRPQTSPQARCLHVTSSLRAAPKSKDRGPKSKEDTQTDFAALNVLGNTPAPTTAVDACMDDGFALNSGLKVTGAGVLLIGGEAFKWRPWVREGMKEGTIGAGASGNDEKGVKSPGGKLQNAKGQLDIDEHAWGIIDLAWPKPDLLILGTGRSIVPLSPETRRHVNALGVRIEVQDTRNAAAQFNMLATERGVQQVAAALVPIGWREGS</sequence>
<dbReference type="GO" id="GO:0005743">
    <property type="term" value="C:mitochondrial inner membrane"/>
    <property type="evidence" value="ECO:0007669"/>
    <property type="project" value="TreeGrafter"/>
</dbReference>
<proteinExistence type="predicted"/>
<feature type="region of interest" description="Disordered" evidence="1">
    <location>
        <begin position="136"/>
        <end position="158"/>
    </location>
</feature>
<dbReference type="GO" id="GO:0032981">
    <property type="term" value="P:mitochondrial respiratory chain complex I assembly"/>
    <property type="evidence" value="ECO:0007669"/>
    <property type="project" value="TreeGrafter"/>
</dbReference>
<dbReference type="Gene3D" id="3.40.1230.10">
    <property type="entry name" value="MTH938-like"/>
    <property type="match status" value="1"/>
</dbReference>
<protein>
    <recommendedName>
        <fullName evidence="4">NADH dehydrogenase [ubiquinone] 1 alpha subcomplex assembly factor 3</fullName>
    </recommendedName>
</protein>
<dbReference type="InterPro" id="IPR036748">
    <property type="entry name" value="MTH938-like_sf"/>
</dbReference>
<dbReference type="PANTHER" id="PTHR21192">
    <property type="entry name" value="NUCLEAR PROTEIN E3-3"/>
    <property type="match status" value="1"/>
</dbReference>
<feature type="compositionally biased region" description="Basic and acidic residues" evidence="1">
    <location>
        <begin position="61"/>
        <end position="72"/>
    </location>
</feature>
<feature type="region of interest" description="Disordered" evidence="1">
    <location>
        <begin position="53"/>
        <end position="72"/>
    </location>
</feature>
<evidence type="ECO:0000256" key="1">
    <source>
        <dbReference type="SAM" id="MobiDB-lite"/>
    </source>
</evidence>
<dbReference type="Proteomes" id="UP001271007">
    <property type="component" value="Unassembled WGS sequence"/>
</dbReference>
<dbReference type="Pfam" id="PF04430">
    <property type="entry name" value="DUF498"/>
    <property type="match status" value="1"/>
</dbReference>
<dbReference type="EMBL" id="JAWDJX010000018">
    <property type="protein sequence ID" value="KAK3052939.1"/>
    <property type="molecule type" value="Genomic_DNA"/>
</dbReference>
<reference evidence="2" key="1">
    <citation type="submission" date="2023-04" db="EMBL/GenBank/DDBJ databases">
        <title>Black Yeasts Isolated from many extreme environments.</title>
        <authorList>
            <person name="Coleine C."/>
            <person name="Stajich J.E."/>
            <person name="Selbmann L."/>
        </authorList>
    </citation>
    <scope>NUCLEOTIDE SEQUENCE</scope>
    <source>
        <strain evidence="2">CCFEE 5312</strain>
    </source>
</reference>
<keyword evidence="3" id="KW-1185">Reference proteome</keyword>
<dbReference type="InterPro" id="IPR007523">
    <property type="entry name" value="NDUFAF3/AAMDC"/>
</dbReference>
<dbReference type="SUPFAM" id="SSF64076">
    <property type="entry name" value="MTH938-like"/>
    <property type="match status" value="1"/>
</dbReference>
<comment type="caution">
    <text evidence="2">The sequence shown here is derived from an EMBL/GenBank/DDBJ whole genome shotgun (WGS) entry which is preliminary data.</text>
</comment>
<name>A0AAJ0DF87_9PEZI</name>